<sequence>MVSSYKNEIGRIIIMAKRIKMVKATKARDFTERRDRMQRPG</sequence>
<dbReference type="EMBL" id="APMR01000128">
    <property type="protein sequence ID" value="EMR50311.1"/>
    <property type="molecule type" value="Genomic_DNA"/>
</dbReference>
<evidence type="ECO:0000313" key="1">
    <source>
        <dbReference type="EMBL" id="EMR50311.1"/>
    </source>
</evidence>
<gene>
    <name evidence="1" type="ORF">A670_04508</name>
</gene>
<accession>M7RWZ1</accession>
<protein>
    <submittedName>
        <fullName evidence="1">Uncharacterized protein</fullName>
    </submittedName>
</protein>
<dbReference type="Proteomes" id="UP000013259">
    <property type="component" value="Unassembled WGS sequence"/>
</dbReference>
<name>M7RWZ1_SALDU</name>
<reference evidence="1 2" key="1">
    <citation type="submission" date="2013-02" db="EMBL/GenBank/DDBJ databases">
        <authorList>
            <person name="McClelland M."/>
            <person name="Porwollik S."/>
            <person name="Desai P."/>
            <person name="Cheng P."/>
            <person name="Wollam A."/>
            <person name="Pepin K."/>
            <person name="Bhonagiri V."/>
            <person name="Fulton L."/>
            <person name="Fulton R."/>
            <person name="Delehaunty K."/>
            <person name="Fronick C."/>
            <person name="Godfrey J."/>
            <person name="Waligorski J."/>
            <person name="Appelbaum E."/>
            <person name="Tomlinson C."/>
            <person name="Warren W."/>
            <person name="Sodergren E."/>
            <person name="Weinstock G."/>
            <person name="Wilson R.K."/>
        </authorList>
    </citation>
    <scope>NUCLEOTIDE SEQUENCE [LARGE SCALE GENOMIC DNA]</scope>
    <source>
        <strain evidence="1 2">UC16</strain>
    </source>
</reference>
<proteinExistence type="predicted"/>
<dbReference type="HOGENOM" id="CLU_3276321_0_0_6"/>
<organism evidence="1 2">
    <name type="scientific">Salmonella enterica subsp. enterica serovar Dublin str. UC16</name>
    <dbReference type="NCBI Taxonomy" id="1192688"/>
    <lineage>
        <taxon>Bacteria</taxon>
        <taxon>Pseudomonadati</taxon>
        <taxon>Pseudomonadota</taxon>
        <taxon>Gammaproteobacteria</taxon>
        <taxon>Enterobacterales</taxon>
        <taxon>Enterobacteriaceae</taxon>
        <taxon>Salmonella</taxon>
    </lineage>
</organism>
<comment type="caution">
    <text evidence="1">The sequence shown here is derived from an EMBL/GenBank/DDBJ whole genome shotgun (WGS) entry which is preliminary data.</text>
</comment>
<evidence type="ECO:0000313" key="2">
    <source>
        <dbReference type="Proteomes" id="UP000013259"/>
    </source>
</evidence>
<dbReference type="AlphaFoldDB" id="M7RWZ1"/>